<dbReference type="GeneID" id="2892466"/>
<sequence>MFLQGVVKRLVRDFHVSRICNEAKRFPFELLNLKVGKFQQVALHPNSEKMYVSQVELGNGSVKQICSGIRQYIPRDQLQDKLCIVVDNIKKCKLRGEPSEAMILCGEHTDAGSGITSVKLAYPVAESLEQSAQLVGQQVVIDLDQKITDRKIKPKKWDCISSSLYTNGNGEIVFQQGDSSEKQLFVKLGDQLIPVRVDGLPEHSTVR</sequence>
<evidence type="ECO:0000313" key="7">
    <source>
        <dbReference type="Proteomes" id="UP000000598"/>
    </source>
</evidence>
<keyword evidence="3 4" id="KW-0694">RNA-binding</keyword>
<dbReference type="AlphaFoldDB" id="Q6CTK2"/>
<keyword evidence="1" id="KW-0963">Cytoplasm</keyword>
<dbReference type="InterPro" id="IPR012340">
    <property type="entry name" value="NA-bd_OB-fold"/>
</dbReference>
<dbReference type="GO" id="GO:0000049">
    <property type="term" value="F:tRNA binding"/>
    <property type="evidence" value="ECO:0007669"/>
    <property type="project" value="UniProtKB-UniRule"/>
</dbReference>
<accession>Q6CTK2</accession>
<dbReference type="PANTHER" id="PTHR11586">
    <property type="entry name" value="TRNA-AMINOACYLATION COFACTOR ARC1 FAMILY MEMBER"/>
    <property type="match status" value="1"/>
</dbReference>
<gene>
    <name evidence="6" type="ORF">KLLA0_C12023g</name>
</gene>
<evidence type="ECO:0000313" key="6">
    <source>
        <dbReference type="EMBL" id="CAH01588.1"/>
    </source>
</evidence>
<evidence type="ECO:0000259" key="5">
    <source>
        <dbReference type="PROSITE" id="PS50886"/>
    </source>
</evidence>
<dbReference type="EMBL" id="CR382123">
    <property type="protein sequence ID" value="CAH01588.1"/>
    <property type="molecule type" value="Genomic_DNA"/>
</dbReference>
<dbReference type="STRING" id="284590.Q6CTK2"/>
<dbReference type="InterPro" id="IPR051270">
    <property type="entry name" value="Tyrosine-tRNA_ligase_regulator"/>
</dbReference>
<dbReference type="InterPro" id="IPR002547">
    <property type="entry name" value="tRNA-bd_dom"/>
</dbReference>
<dbReference type="PROSITE" id="PS50886">
    <property type="entry name" value="TRBD"/>
    <property type="match status" value="1"/>
</dbReference>
<feature type="domain" description="TRNA-binding" evidence="5">
    <location>
        <begin position="27"/>
        <end position="140"/>
    </location>
</feature>
<proteinExistence type="predicted"/>
<organism evidence="6 7">
    <name type="scientific">Kluyveromyces lactis (strain ATCC 8585 / CBS 2359 / DSM 70799 / NBRC 1267 / NRRL Y-1140 / WM37)</name>
    <name type="common">Yeast</name>
    <name type="synonym">Candida sphaerica</name>
    <dbReference type="NCBI Taxonomy" id="284590"/>
    <lineage>
        <taxon>Eukaryota</taxon>
        <taxon>Fungi</taxon>
        <taxon>Dikarya</taxon>
        <taxon>Ascomycota</taxon>
        <taxon>Saccharomycotina</taxon>
        <taxon>Saccharomycetes</taxon>
        <taxon>Saccharomycetales</taxon>
        <taxon>Saccharomycetaceae</taxon>
        <taxon>Kluyveromyces</taxon>
    </lineage>
</organism>
<dbReference type="SUPFAM" id="SSF50249">
    <property type="entry name" value="Nucleic acid-binding proteins"/>
    <property type="match status" value="1"/>
</dbReference>
<dbReference type="KEGG" id="kla:KLLA0_C12023g"/>
<dbReference type="Proteomes" id="UP000000598">
    <property type="component" value="Chromosome C"/>
</dbReference>
<protein>
    <submittedName>
        <fullName evidence="6">KLLA0C12023p</fullName>
    </submittedName>
</protein>
<dbReference type="HOGENOM" id="CLU_009710_6_4_1"/>
<reference evidence="6 7" key="1">
    <citation type="journal article" date="2004" name="Nature">
        <title>Genome evolution in yeasts.</title>
        <authorList>
            <consortium name="Genolevures"/>
            <person name="Dujon B."/>
            <person name="Sherman D."/>
            <person name="Fischer G."/>
            <person name="Durrens P."/>
            <person name="Casaregola S."/>
            <person name="Lafontaine I."/>
            <person name="de Montigny J."/>
            <person name="Marck C."/>
            <person name="Neuveglise C."/>
            <person name="Talla E."/>
            <person name="Goffard N."/>
            <person name="Frangeul L."/>
            <person name="Aigle M."/>
            <person name="Anthouard V."/>
            <person name="Babour A."/>
            <person name="Barbe V."/>
            <person name="Barnay S."/>
            <person name="Blanchin S."/>
            <person name="Beckerich J.M."/>
            <person name="Beyne E."/>
            <person name="Bleykasten C."/>
            <person name="Boisrame A."/>
            <person name="Boyer J."/>
            <person name="Cattolico L."/>
            <person name="Confanioleri F."/>
            <person name="de Daruvar A."/>
            <person name="Despons L."/>
            <person name="Fabre E."/>
            <person name="Fairhead C."/>
            <person name="Ferry-Dumazet H."/>
            <person name="Groppi A."/>
            <person name="Hantraye F."/>
            <person name="Hennequin C."/>
            <person name="Jauniaux N."/>
            <person name="Joyet P."/>
            <person name="Kachouri R."/>
            <person name="Kerrest A."/>
            <person name="Koszul R."/>
            <person name="Lemaire M."/>
            <person name="Lesur I."/>
            <person name="Ma L."/>
            <person name="Muller H."/>
            <person name="Nicaud J.M."/>
            <person name="Nikolski M."/>
            <person name="Oztas S."/>
            <person name="Ozier-Kalogeropoulos O."/>
            <person name="Pellenz S."/>
            <person name="Potier S."/>
            <person name="Richard G.F."/>
            <person name="Straub M.L."/>
            <person name="Suleau A."/>
            <person name="Swennene D."/>
            <person name="Tekaia F."/>
            <person name="Wesolowski-Louvel M."/>
            <person name="Westhof E."/>
            <person name="Wirth B."/>
            <person name="Zeniou-Meyer M."/>
            <person name="Zivanovic I."/>
            <person name="Bolotin-Fukuhara M."/>
            <person name="Thierry A."/>
            <person name="Bouchier C."/>
            <person name="Caudron B."/>
            <person name="Scarpelli C."/>
            <person name="Gaillardin C."/>
            <person name="Weissenbach J."/>
            <person name="Wincker P."/>
            <person name="Souciet J.L."/>
        </authorList>
    </citation>
    <scope>NUCLEOTIDE SEQUENCE [LARGE SCALE GENOMIC DNA]</scope>
    <source>
        <strain evidence="7">ATCC 8585 / CBS 2359 / DSM 70799 / NBRC 1267 / NRRL Y-1140 / WM37</strain>
    </source>
</reference>
<evidence type="ECO:0000256" key="1">
    <source>
        <dbReference type="ARBA" id="ARBA00022490"/>
    </source>
</evidence>
<dbReference type="RefSeq" id="XP_452737.1">
    <property type="nucleotide sequence ID" value="XM_452737.1"/>
</dbReference>
<dbReference type="eggNOG" id="KOG2241">
    <property type="taxonomic scope" value="Eukaryota"/>
</dbReference>
<dbReference type="CDD" id="cd02799">
    <property type="entry name" value="tRNA_bind_EMAP-II_like"/>
    <property type="match status" value="1"/>
</dbReference>
<dbReference type="InParanoid" id="Q6CTK2"/>
<dbReference type="PaxDb" id="284590-Q6CTK2"/>
<dbReference type="GO" id="GO:0004831">
    <property type="term" value="F:tyrosine-tRNA ligase activity"/>
    <property type="evidence" value="ECO:0007669"/>
    <property type="project" value="TreeGrafter"/>
</dbReference>
<keyword evidence="7" id="KW-1185">Reference proteome</keyword>
<keyword evidence="2 4" id="KW-0820">tRNA-binding</keyword>
<dbReference type="Pfam" id="PF01588">
    <property type="entry name" value="tRNA_bind"/>
    <property type="match status" value="1"/>
</dbReference>
<dbReference type="PANTHER" id="PTHR11586:SF43">
    <property type="entry name" value="TYROSINE--TRNA LIGASE, CYTOPLASMIC"/>
    <property type="match status" value="1"/>
</dbReference>
<evidence type="ECO:0000256" key="2">
    <source>
        <dbReference type="ARBA" id="ARBA00022555"/>
    </source>
</evidence>
<dbReference type="OMA" id="KKCKLRG"/>
<evidence type="ECO:0000256" key="3">
    <source>
        <dbReference type="ARBA" id="ARBA00022884"/>
    </source>
</evidence>
<name>Q6CTK2_KLULA</name>
<dbReference type="Gene3D" id="2.40.50.140">
    <property type="entry name" value="Nucleic acid-binding proteins"/>
    <property type="match status" value="1"/>
</dbReference>
<evidence type="ECO:0000256" key="4">
    <source>
        <dbReference type="PROSITE-ProRule" id="PRU00209"/>
    </source>
</evidence>